<dbReference type="PANTHER" id="PTHR34138">
    <property type="entry name" value="CELL SHAPE-DETERMINING PROTEIN MREC"/>
    <property type="match status" value="1"/>
</dbReference>
<proteinExistence type="inferred from homology"/>
<dbReference type="Pfam" id="PF04085">
    <property type="entry name" value="MreC"/>
    <property type="match status" value="1"/>
</dbReference>
<reference evidence="7 8" key="1">
    <citation type="submission" date="2016-10" db="EMBL/GenBank/DDBJ databases">
        <authorList>
            <person name="de Groot N.N."/>
        </authorList>
    </citation>
    <scope>NUCLEOTIDE SEQUENCE [LARGE SCALE GENOMIC DNA]</scope>
    <source>
        <strain evidence="7 8">MP1X4</strain>
    </source>
</reference>
<dbReference type="Gene3D" id="2.40.10.340">
    <property type="entry name" value="Rod shape-determining protein MreC, domain 1"/>
    <property type="match status" value="1"/>
</dbReference>
<evidence type="ECO:0000256" key="4">
    <source>
        <dbReference type="ARBA" id="ARBA00032089"/>
    </source>
</evidence>
<dbReference type="InterPro" id="IPR055342">
    <property type="entry name" value="MreC_beta-barrel_core"/>
</dbReference>
<dbReference type="STRING" id="652787.SAMN05216490_0815"/>
<evidence type="ECO:0000256" key="5">
    <source>
        <dbReference type="SAM" id="Phobius"/>
    </source>
</evidence>
<protein>
    <recommendedName>
        <fullName evidence="2">Cell shape-determining protein MreC</fullName>
    </recommendedName>
    <alternativeName>
        <fullName evidence="4">Cell shape protein MreC</fullName>
    </alternativeName>
</protein>
<keyword evidence="5" id="KW-0472">Membrane</keyword>
<dbReference type="EMBL" id="LT629740">
    <property type="protein sequence ID" value="SDS25067.1"/>
    <property type="molecule type" value="Genomic_DNA"/>
</dbReference>
<dbReference type="InterPro" id="IPR007221">
    <property type="entry name" value="MreC"/>
</dbReference>
<sequence length="278" mass="31270">MRNLLIFITKYNAFFLFLIFEISALIIYVKYNAFQKASFINSSNEVTGKLYTQVNGLYEYMSLKAVNDSLAHENANLRNQLKSSFYIDTIAKHKVSDTVFKKQYEYITAKVINNSFNRAYNYITINRGSLDGIAVGMGVISSTGIVGKVVNVTPHMANVQSMLNKYSRFSVMLANNKEIGSIQWTDDLDPHKGVLVDVSTNAQPKISEAVLTSGYSLFPEGIMVGRVSNLRTKGGGMEITLAVDFSKLQYVNVVDNKFQKEQDDIETLQKKDDQDNTR</sequence>
<name>A0A1H1QP06_MUCMA</name>
<comment type="similarity">
    <text evidence="1">Belongs to the MreC family.</text>
</comment>
<dbReference type="NCBIfam" id="NF010532">
    <property type="entry name" value="PRK13922.9-3"/>
    <property type="match status" value="1"/>
</dbReference>
<accession>A0A1H1QP06</accession>
<evidence type="ECO:0000256" key="2">
    <source>
        <dbReference type="ARBA" id="ARBA00013855"/>
    </source>
</evidence>
<evidence type="ECO:0000313" key="7">
    <source>
        <dbReference type="EMBL" id="SDS25067.1"/>
    </source>
</evidence>
<dbReference type="GO" id="GO:0005886">
    <property type="term" value="C:plasma membrane"/>
    <property type="evidence" value="ECO:0007669"/>
    <property type="project" value="TreeGrafter"/>
</dbReference>
<evidence type="ECO:0000259" key="6">
    <source>
        <dbReference type="Pfam" id="PF04085"/>
    </source>
</evidence>
<feature type="transmembrane region" description="Helical" evidence="5">
    <location>
        <begin position="12"/>
        <end position="31"/>
    </location>
</feature>
<keyword evidence="5" id="KW-1133">Transmembrane helix</keyword>
<evidence type="ECO:0000256" key="1">
    <source>
        <dbReference type="ARBA" id="ARBA00009369"/>
    </source>
</evidence>
<dbReference type="OrthoDB" id="9811827at2"/>
<dbReference type="AlphaFoldDB" id="A0A1H1QP06"/>
<keyword evidence="8" id="KW-1185">Reference proteome</keyword>
<evidence type="ECO:0000256" key="3">
    <source>
        <dbReference type="ARBA" id="ARBA00022960"/>
    </source>
</evidence>
<dbReference type="GO" id="GO:0008360">
    <property type="term" value="P:regulation of cell shape"/>
    <property type="evidence" value="ECO:0007669"/>
    <property type="project" value="UniProtKB-KW"/>
</dbReference>
<dbReference type="Proteomes" id="UP000199679">
    <property type="component" value="Chromosome I"/>
</dbReference>
<keyword evidence="5" id="KW-0812">Transmembrane</keyword>
<organism evidence="7 8">
    <name type="scientific">Mucilaginibacter mallensis</name>
    <dbReference type="NCBI Taxonomy" id="652787"/>
    <lineage>
        <taxon>Bacteria</taxon>
        <taxon>Pseudomonadati</taxon>
        <taxon>Bacteroidota</taxon>
        <taxon>Sphingobacteriia</taxon>
        <taxon>Sphingobacteriales</taxon>
        <taxon>Sphingobacteriaceae</taxon>
        <taxon>Mucilaginibacter</taxon>
    </lineage>
</organism>
<dbReference type="RefSeq" id="WP_091369585.1">
    <property type="nucleotide sequence ID" value="NZ_LT629740.1"/>
</dbReference>
<dbReference type="InterPro" id="IPR042175">
    <property type="entry name" value="Cell/Rod_MreC_2"/>
</dbReference>
<keyword evidence="3" id="KW-0133">Cell shape</keyword>
<dbReference type="InterPro" id="IPR042177">
    <property type="entry name" value="Cell/Rod_1"/>
</dbReference>
<dbReference type="Gene3D" id="2.40.10.350">
    <property type="entry name" value="Rod shape-determining protein MreC, domain 2"/>
    <property type="match status" value="1"/>
</dbReference>
<gene>
    <name evidence="7" type="ORF">SAMN05216490_0815</name>
</gene>
<dbReference type="PANTHER" id="PTHR34138:SF1">
    <property type="entry name" value="CELL SHAPE-DETERMINING PROTEIN MREC"/>
    <property type="match status" value="1"/>
</dbReference>
<evidence type="ECO:0000313" key="8">
    <source>
        <dbReference type="Proteomes" id="UP000199679"/>
    </source>
</evidence>
<feature type="domain" description="Rod shape-determining protein MreC beta-barrel core" evidence="6">
    <location>
        <begin position="111"/>
        <end position="254"/>
    </location>
</feature>